<evidence type="ECO:0000256" key="1">
    <source>
        <dbReference type="SAM" id="SignalP"/>
    </source>
</evidence>
<evidence type="ECO:0000313" key="3">
    <source>
        <dbReference type="Proteomes" id="UP000236959"/>
    </source>
</evidence>
<dbReference type="AlphaFoldDB" id="A0A2S3UJT2"/>
<keyword evidence="1" id="KW-0732">Signal</keyword>
<name>A0A2S3UJT2_9HYPH</name>
<dbReference type="OrthoDB" id="9872282at2"/>
<sequence>MLKQVRLLLLASFVSTYAHAKTFELDDYDENNDGKLSRQERVNLRNDLGPYGTEDRVASVFFALNKLERERGNPDQIPTEDVKAALFPDAVKCDLSQRVFLRDSLRNIAFLDCPENREKSGGASISYTEDFENGGSSGTLKGVLGYVLIEPGRVATPPAQRTMQDVLDDAALAVFAEVDGTLNSTQNHEGFARFGVEAEAWTRGIFDQTIWDLAGYYQPDLNFDTHAIGAELRVTPVHATAYLNSYLKPKDSNRKFFFQVNGILDAFAFPNAVNSSSIEDSGYVWLGGRLGAVYEDKVKALPNGFRLSAETLQFWDALHGETTNHYSAAAALFLNETQTTSLGVEFVSGRKHELPQSRQEQFMVKINFSY</sequence>
<proteinExistence type="predicted"/>
<protein>
    <recommendedName>
        <fullName evidence="4">EF-hand domain-containing protein</fullName>
    </recommendedName>
</protein>
<evidence type="ECO:0000313" key="2">
    <source>
        <dbReference type="EMBL" id="POF27921.1"/>
    </source>
</evidence>
<gene>
    <name evidence="2" type="ORF">CLV41_1192</name>
</gene>
<evidence type="ECO:0008006" key="4">
    <source>
        <dbReference type="Google" id="ProtNLM"/>
    </source>
</evidence>
<organism evidence="2 3">
    <name type="scientific">Roseibium marinum</name>
    <dbReference type="NCBI Taxonomy" id="281252"/>
    <lineage>
        <taxon>Bacteria</taxon>
        <taxon>Pseudomonadati</taxon>
        <taxon>Pseudomonadota</taxon>
        <taxon>Alphaproteobacteria</taxon>
        <taxon>Hyphomicrobiales</taxon>
        <taxon>Stappiaceae</taxon>
        <taxon>Roseibium</taxon>
    </lineage>
</organism>
<reference evidence="2 3" key="1">
    <citation type="submission" date="2018-01" db="EMBL/GenBank/DDBJ databases">
        <title>Genomic Encyclopedia of Archaeal and Bacterial Type Strains, Phase II (KMG-II): from individual species to whole genera.</title>
        <authorList>
            <person name="Goeker M."/>
        </authorList>
    </citation>
    <scope>NUCLEOTIDE SEQUENCE [LARGE SCALE GENOMIC DNA]</scope>
    <source>
        <strain evidence="2 3">DSM 17023</strain>
    </source>
</reference>
<feature type="chain" id="PRO_5015503281" description="EF-hand domain-containing protein" evidence="1">
    <location>
        <begin position="21"/>
        <end position="370"/>
    </location>
</feature>
<dbReference type="RefSeq" id="WP_103225389.1">
    <property type="nucleotide sequence ID" value="NZ_PPCN01000019.1"/>
</dbReference>
<keyword evidence="3" id="KW-1185">Reference proteome</keyword>
<feature type="signal peptide" evidence="1">
    <location>
        <begin position="1"/>
        <end position="20"/>
    </location>
</feature>
<comment type="caution">
    <text evidence="2">The sequence shown here is derived from an EMBL/GenBank/DDBJ whole genome shotgun (WGS) entry which is preliminary data.</text>
</comment>
<accession>A0A2S3UJT2</accession>
<dbReference type="EMBL" id="PPCN01000019">
    <property type="protein sequence ID" value="POF27921.1"/>
    <property type="molecule type" value="Genomic_DNA"/>
</dbReference>
<dbReference type="Proteomes" id="UP000236959">
    <property type="component" value="Unassembled WGS sequence"/>
</dbReference>